<dbReference type="Gene3D" id="2.60.120.650">
    <property type="entry name" value="Cupin"/>
    <property type="match status" value="1"/>
</dbReference>
<protein>
    <recommendedName>
        <fullName evidence="1">JmjC domain-containing protein</fullName>
    </recommendedName>
</protein>
<keyword evidence="3" id="KW-1185">Reference proteome</keyword>
<evidence type="ECO:0000259" key="1">
    <source>
        <dbReference type="PROSITE" id="PS51184"/>
    </source>
</evidence>
<dbReference type="Proteomes" id="UP000001294">
    <property type="component" value="Unassembled WGS sequence"/>
</dbReference>
<sequence>MLSRDNMDFTSPMFPGCHCPLHREVYETWPKSNAILHVSSCMRNCPYCGKSHSNASRLRKHLKTSTYRSRNLSVEAEHAGVEVRNPHWIAAAPVQNSTSKVGKRSELVEGHKIRANVRNESVSPVRQALDEIQDCFGAAFSGLDRCDLYPIADIPPKVRSLWQSCTTSVPTLYNSSQCWTVRIPSVRELVIDALVRTENARSRPVSEEDFRISCQGEINGSMDYRIALAQLIDPDPVQPVFLTGLRLPSAENCGFRCPYDLCAVVEPEEECNVQVNMTPRYSFVDLHIDYGADGLSTLIGECRKIWLLYPPSKANLRAMKTVENQRVKLSRIMHQLEGGIMVATNASHAIYIPAGCIHATFTLQGGFLIAKDFTTSESLAAITSYLLYGLDRALSSTAREVCYEWFERCLDVSLSSGNLGIALEAWIRSQDVLAAWAASHRQWRVNVRRLWEQHLHDNIVQGCPCGREEKSITLRQHVFAVHLISLLSSSQLRRLK</sequence>
<dbReference type="InterPro" id="IPR003347">
    <property type="entry name" value="JmjC_dom"/>
</dbReference>
<gene>
    <name evidence="2" type="ORF">PMAA_102620</name>
</gene>
<dbReference type="OrthoDB" id="4509490at2759"/>
<dbReference type="EMBL" id="DS995908">
    <property type="protein sequence ID" value="EEA18485.1"/>
    <property type="molecule type" value="Genomic_DNA"/>
</dbReference>
<organism evidence="2 3">
    <name type="scientific">Talaromyces marneffei (strain ATCC 18224 / CBS 334.59 / QM 7333)</name>
    <name type="common">Penicillium marneffei</name>
    <dbReference type="NCBI Taxonomy" id="441960"/>
    <lineage>
        <taxon>Eukaryota</taxon>
        <taxon>Fungi</taxon>
        <taxon>Dikarya</taxon>
        <taxon>Ascomycota</taxon>
        <taxon>Pezizomycotina</taxon>
        <taxon>Eurotiomycetes</taxon>
        <taxon>Eurotiomycetidae</taxon>
        <taxon>Eurotiales</taxon>
        <taxon>Trichocomaceae</taxon>
        <taxon>Talaromyces</taxon>
        <taxon>Talaromyces sect. Talaromyces</taxon>
    </lineage>
</organism>
<dbReference type="HOGENOM" id="CLU_022895_1_0_1"/>
<dbReference type="PROSITE" id="PS51184">
    <property type="entry name" value="JMJC"/>
    <property type="match status" value="1"/>
</dbReference>
<dbReference type="STRING" id="441960.B6QWM3"/>
<feature type="domain" description="JmjC" evidence="1">
    <location>
        <begin position="236"/>
        <end position="390"/>
    </location>
</feature>
<dbReference type="VEuPathDB" id="FungiDB:PMAA_102620"/>
<dbReference type="SUPFAM" id="SSF51197">
    <property type="entry name" value="Clavaminate synthase-like"/>
    <property type="match status" value="1"/>
</dbReference>
<dbReference type="PhylomeDB" id="B6QWM3"/>
<name>B6QWM3_TALMQ</name>
<dbReference type="AlphaFoldDB" id="B6QWM3"/>
<proteinExistence type="predicted"/>
<accession>B6QWM3</accession>
<evidence type="ECO:0000313" key="3">
    <source>
        <dbReference type="Proteomes" id="UP000001294"/>
    </source>
</evidence>
<reference evidence="3" key="1">
    <citation type="journal article" date="2015" name="Genome Announc.">
        <title>Genome sequence of the AIDS-associated pathogen Penicillium marneffei (ATCC18224) and its near taxonomic relative Talaromyces stipitatus (ATCC10500).</title>
        <authorList>
            <person name="Nierman W.C."/>
            <person name="Fedorova-Abrams N.D."/>
            <person name="Andrianopoulos A."/>
        </authorList>
    </citation>
    <scope>NUCLEOTIDE SEQUENCE [LARGE SCALE GENOMIC DNA]</scope>
    <source>
        <strain evidence="3">ATCC 18224 / CBS 334.59 / QM 7333</strain>
    </source>
</reference>
<evidence type="ECO:0000313" key="2">
    <source>
        <dbReference type="EMBL" id="EEA18485.1"/>
    </source>
</evidence>